<sequence>MAVIDQLPGLEVAVCVDQQPLHEYADDEFHASAQLNMVSTYVEAETMKEFSVKLVVKEPYTLDCPTLGFQIFVDGVKVREPVLMQTTFESCGRNWETFWDGVKYPTEGQNCILRPFRFSKIDTLLATDDEQLDTLRSDTMVVGYVGEIIVKVSRRTEVKVVGLKIVQENLLEHRPSNVHEKALKGQAKSHSISLGDGRPSAFSRKVETDFVDGEDNPIATFRFKYRSKEALEALLIIRKSPESEPEPEQAKLSRTATPEPVNIDVASLTPDARHQLEEFYQQLQSGTAIPRPEIKQEAKTPVKREREGDEADEAEETIRCRKKGKNLTARALVDLTLN</sequence>
<dbReference type="PANTHER" id="PTHR36223">
    <property type="entry name" value="BETA-LACTAMASE-TYPE TRANSPEPTIDASE FOLD DOMAIN CONTAINING PROTEIN"/>
    <property type="match status" value="1"/>
</dbReference>
<dbReference type="Proteomes" id="UP000235672">
    <property type="component" value="Unassembled WGS sequence"/>
</dbReference>
<dbReference type="STRING" id="1745343.A0A2J6PFI0"/>
<evidence type="ECO:0000256" key="1">
    <source>
        <dbReference type="SAM" id="MobiDB-lite"/>
    </source>
</evidence>
<feature type="domain" description="DUF7918" evidence="2">
    <location>
        <begin position="9"/>
        <end position="240"/>
    </location>
</feature>
<protein>
    <recommendedName>
        <fullName evidence="2">DUF7918 domain-containing protein</fullName>
    </recommendedName>
</protein>
<proteinExistence type="predicted"/>
<keyword evidence="4" id="KW-1185">Reference proteome</keyword>
<feature type="compositionally biased region" description="Basic and acidic residues" evidence="1">
    <location>
        <begin position="292"/>
        <end position="307"/>
    </location>
</feature>
<gene>
    <name evidence="3" type="ORF">NA56DRAFT_740191</name>
</gene>
<dbReference type="EMBL" id="KZ613543">
    <property type="protein sequence ID" value="PMD12743.1"/>
    <property type="molecule type" value="Genomic_DNA"/>
</dbReference>
<feature type="region of interest" description="Disordered" evidence="1">
    <location>
        <begin position="284"/>
        <end position="317"/>
    </location>
</feature>
<accession>A0A2J6PFI0</accession>
<dbReference type="OrthoDB" id="3364132at2759"/>
<reference evidence="3 4" key="1">
    <citation type="submission" date="2016-05" db="EMBL/GenBank/DDBJ databases">
        <title>A degradative enzymes factory behind the ericoid mycorrhizal symbiosis.</title>
        <authorList>
            <consortium name="DOE Joint Genome Institute"/>
            <person name="Martino E."/>
            <person name="Morin E."/>
            <person name="Grelet G."/>
            <person name="Kuo A."/>
            <person name="Kohler A."/>
            <person name="Daghino S."/>
            <person name="Barry K."/>
            <person name="Choi C."/>
            <person name="Cichocki N."/>
            <person name="Clum A."/>
            <person name="Copeland A."/>
            <person name="Hainaut M."/>
            <person name="Haridas S."/>
            <person name="Labutti K."/>
            <person name="Lindquist E."/>
            <person name="Lipzen A."/>
            <person name="Khouja H.-R."/>
            <person name="Murat C."/>
            <person name="Ohm R."/>
            <person name="Olson A."/>
            <person name="Spatafora J."/>
            <person name="Veneault-Fourrey C."/>
            <person name="Henrissat B."/>
            <person name="Grigoriev I."/>
            <person name="Martin F."/>
            <person name="Perotto S."/>
        </authorList>
    </citation>
    <scope>NUCLEOTIDE SEQUENCE [LARGE SCALE GENOMIC DNA]</scope>
    <source>
        <strain evidence="3 4">UAMH 7357</strain>
    </source>
</reference>
<dbReference type="Pfam" id="PF25534">
    <property type="entry name" value="DUF7918"/>
    <property type="match status" value="1"/>
</dbReference>
<feature type="region of interest" description="Disordered" evidence="1">
    <location>
        <begin position="238"/>
        <end position="257"/>
    </location>
</feature>
<evidence type="ECO:0000313" key="3">
    <source>
        <dbReference type="EMBL" id="PMD12743.1"/>
    </source>
</evidence>
<dbReference type="InterPro" id="IPR057678">
    <property type="entry name" value="DUF7918"/>
</dbReference>
<evidence type="ECO:0000259" key="2">
    <source>
        <dbReference type="Pfam" id="PF25534"/>
    </source>
</evidence>
<evidence type="ECO:0000313" key="4">
    <source>
        <dbReference type="Proteomes" id="UP000235672"/>
    </source>
</evidence>
<name>A0A2J6PFI0_9HELO</name>
<organism evidence="3 4">
    <name type="scientific">Hyaloscypha hepaticicola</name>
    <dbReference type="NCBI Taxonomy" id="2082293"/>
    <lineage>
        <taxon>Eukaryota</taxon>
        <taxon>Fungi</taxon>
        <taxon>Dikarya</taxon>
        <taxon>Ascomycota</taxon>
        <taxon>Pezizomycotina</taxon>
        <taxon>Leotiomycetes</taxon>
        <taxon>Helotiales</taxon>
        <taxon>Hyaloscyphaceae</taxon>
        <taxon>Hyaloscypha</taxon>
    </lineage>
</organism>
<dbReference type="AlphaFoldDB" id="A0A2J6PFI0"/>
<dbReference type="PANTHER" id="PTHR36223:SF1">
    <property type="entry name" value="TRANSCRIPTION ELONGATION FACTOR EAF N-TERMINAL DOMAIN-CONTAINING PROTEIN"/>
    <property type="match status" value="1"/>
</dbReference>